<name>A0A6S6SF78_9BACT</name>
<dbReference type="AlphaFoldDB" id="A0A6S6SF78"/>
<reference evidence="2" key="1">
    <citation type="submission" date="2020-01" db="EMBL/GenBank/DDBJ databases">
        <authorList>
            <person name="Meier V. D."/>
            <person name="Meier V D."/>
        </authorList>
    </citation>
    <scope>NUCLEOTIDE SEQUENCE</scope>
    <source>
        <strain evidence="2">HLG_WM_MAG_04</strain>
    </source>
</reference>
<dbReference type="EMBL" id="CACVAX010000012">
    <property type="protein sequence ID" value="CAA6804868.1"/>
    <property type="molecule type" value="Genomic_DNA"/>
</dbReference>
<evidence type="ECO:0000313" key="2">
    <source>
        <dbReference type="EMBL" id="CAA6804868.1"/>
    </source>
</evidence>
<keyword evidence="1" id="KW-0175">Coiled coil</keyword>
<evidence type="ECO:0008006" key="3">
    <source>
        <dbReference type="Google" id="ProtNLM"/>
    </source>
</evidence>
<gene>
    <name evidence="2" type="ORF">HELGO_WM11365</name>
</gene>
<feature type="coiled-coil region" evidence="1">
    <location>
        <begin position="91"/>
        <end position="122"/>
    </location>
</feature>
<proteinExistence type="predicted"/>
<sequence>MKKIAYFTTITLLALTTEGMANNGLDDLGEIKIVDESAKSSLFQREKIVGCTDFAKKKELSCSKEPEEVILNKLPSSQQLEETDLDDDDAREKMKEQLSSILAELKKLRKEQQADRATIQQLKGIITALSEKKTKHSPIRMTKVKKDIKKITPKKSKTSSKTATLIRKAIKEISRDEHSAVIEVQNNESLSTYAQAYYNDNSKYHRIYNANKDKIPASMVIMIGDRLTIPLP</sequence>
<dbReference type="InterPro" id="IPR036779">
    <property type="entry name" value="LysM_dom_sf"/>
</dbReference>
<organism evidence="2">
    <name type="scientific">uncultured Sulfurovum sp</name>
    <dbReference type="NCBI Taxonomy" id="269237"/>
    <lineage>
        <taxon>Bacteria</taxon>
        <taxon>Pseudomonadati</taxon>
        <taxon>Campylobacterota</taxon>
        <taxon>Epsilonproteobacteria</taxon>
        <taxon>Campylobacterales</taxon>
        <taxon>Sulfurovaceae</taxon>
        <taxon>Sulfurovum</taxon>
        <taxon>environmental samples</taxon>
    </lineage>
</organism>
<protein>
    <recommendedName>
        <fullName evidence="3">LysM domain-containing protein</fullName>
    </recommendedName>
</protein>
<accession>A0A6S6SF78</accession>
<evidence type="ECO:0000256" key="1">
    <source>
        <dbReference type="SAM" id="Coils"/>
    </source>
</evidence>
<dbReference type="Gene3D" id="3.10.350.10">
    <property type="entry name" value="LysM domain"/>
    <property type="match status" value="1"/>
</dbReference>